<comment type="caution">
    <text evidence="1">The sequence shown here is derived from an EMBL/GenBank/DDBJ whole genome shotgun (WGS) entry which is preliminary data.</text>
</comment>
<keyword evidence="2" id="KW-1185">Reference proteome</keyword>
<accession>A0A9J5YCI1</accession>
<sequence>MESKGFGLSRNKAEYVECKFSVVTHEGNVEAKLDSQVISTRGSFKYLGAIIQDNGEIDENVAHSIIGVKTLLYGAECCWLVKNSHVQKMKIAEMRMLRWMGGLT</sequence>
<dbReference type="AlphaFoldDB" id="A0A9J5YCI1"/>
<organism evidence="1 2">
    <name type="scientific">Solanum commersonii</name>
    <name type="common">Commerson's wild potato</name>
    <name type="synonym">Commerson's nightshade</name>
    <dbReference type="NCBI Taxonomy" id="4109"/>
    <lineage>
        <taxon>Eukaryota</taxon>
        <taxon>Viridiplantae</taxon>
        <taxon>Streptophyta</taxon>
        <taxon>Embryophyta</taxon>
        <taxon>Tracheophyta</taxon>
        <taxon>Spermatophyta</taxon>
        <taxon>Magnoliopsida</taxon>
        <taxon>eudicotyledons</taxon>
        <taxon>Gunneridae</taxon>
        <taxon>Pentapetalae</taxon>
        <taxon>asterids</taxon>
        <taxon>lamiids</taxon>
        <taxon>Solanales</taxon>
        <taxon>Solanaceae</taxon>
        <taxon>Solanoideae</taxon>
        <taxon>Solaneae</taxon>
        <taxon>Solanum</taxon>
    </lineage>
</organism>
<dbReference type="PANTHER" id="PTHR46238">
    <property type="entry name" value="REVERSE TRANSCRIPTASE DOMAIN-CONTAINING PROTEIN"/>
    <property type="match status" value="1"/>
</dbReference>
<reference evidence="1 2" key="1">
    <citation type="submission" date="2020-09" db="EMBL/GenBank/DDBJ databases">
        <title>De no assembly of potato wild relative species, Solanum commersonii.</title>
        <authorList>
            <person name="Cho K."/>
        </authorList>
    </citation>
    <scope>NUCLEOTIDE SEQUENCE [LARGE SCALE GENOMIC DNA]</scope>
    <source>
        <strain evidence="1">LZ3.2</strain>
        <tissue evidence="1">Leaf</tissue>
    </source>
</reference>
<proteinExistence type="predicted"/>
<gene>
    <name evidence="1" type="ORF">H5410_038512</name>
</gene>
<dbReference type="Proteomes" id="UP000824120">
    <property type="component" value="Chromosome 7"/>
</dbReference>
<protein>
    <submittedName>
        <fullName evidence="1">Uncharacterized protein</fullName>
    </submittedName>
</protein>
<evidence type="ECO:0000313" key="2">
    <source>
        <dbReference type="Proteomes" id="UP000824120"/>
    </source>
</evidence>
<evidence type="ECO:0000313" key="1">
    <source>
        <dbReference type="EMBL" id="KAG5597280.1"/>
    </source>
</evidence>
<dbReference type="PANTHER" id="PTHR46238:SF8">
    <property type="entry name" value="ENDONUCLEASE_EXONUCLEASE_PHOSPHATASE DOMAIN-CONTAINING PROTEIN"/>
    <property type="match status" value="1"/>
</dbReference>
<name>A0A9J5YCI1_SOLCO</name>
<dbReference type="EMBL" id="JACXVP010000007">
    <property type="protein sequence ID" value="KAG5597280.1"/>
    <property type="molecule type" value="Genomic_DNA"/>
</dbReference>
<dbReference type="OrthoDB" id="418748at2759"/>